<name>A0ACC1AAA7_9ROSI</name>
<organism evidence="1 2">
    <name type="scientific">Pistacia atlantica</name>
    <dbReference type="NCBI Taxonomy" id="434234"/>
    <lineage>
        <taxon>Eukaryota</taxon>
        <taxon>Viridiplantae</taxon>
        <taxon>Streptophyta</taxon>
        <taxon>Embryophyta</taxon>
        <taxon>Tracheophyta</taxon>
        <taxon>Spermatophyta</taxon>
        <taxon>Magnoliopsida</taxon>
        <taxon>eudicotyledons</taxon>
        <taxon>Gunneridae</taxon>
        <taxon>Pentapetalae</taxon>
        <taxon>rosids</taxon>
        <taxon>malvids</taxon>
        <taxon>Sapindales</taxon>
        <taxon>Anacardiaceae</taxon>
        <taxon>Pistacia</taxon>
    </lineage>
</organism>
<evidence type="ECO:0000313" key="2">
    <source>
        <dbReference type="Proteomes" id="UP001164250"/>
    </source>
</evidence>
<dbReference type="EMBL" id="CM047907">
    <property type="protein sequence ID" value="KAJ0084168.1"/>
    <property type="molecule type" value="Genomic_DNA"/>
</dbReference>
<proteinExistence type="predicted"/>
<comment type="caution">
    <text evidence="1">The sequence shown here is derived from an EMBL/GenBank/DDBJ whole genome shotgun (WGS) entry which is preliminary data.</text>
</comment>
<evidence type="ECO:0000313" key="1">
    <source>
        <dbReference type="EMBL" id="KAJ0084168.1"/>
    </source>
</evidence>
<gene>
    <name evidence="1" type="ORF">Patl1_30238</name>
</gene>
<reference evidence="2" key="1">
    <citation type="journal article" date="2023" name="G3 (Bethesda)">
        <title>Genome assembly and association tests identify interacting loci associated with vigor, precocity, and sex in interspecific pistachio rootstocks.</title>
        <authorList>
            <person name="Palmer W."/>
            <person name="Jacygrad E."/>
            <person name="Sagayaradj S."/>
            <person name="Cavanaugh K."/>
            <person name="Han R."/>
            <person name="Bertier L."/>
            <person name="Beede B."/>
            <person name="Kafkas S."/>
            <person name="Golino D."/>
            <person name="Preece J."/>
            <person name="Michelmore R."/>
        </authorList>
    </citation>
    <scope>NUCLEOTIDE SEQUENCE [LARGE SCALE GENOMIC DNA]</scope>
</reference>
<accession>A0ACC1AAA7</accession>
<protein>
    <submittedName>
        <fullName evidence="1">Uncharacterized protein</fullName>
    </submittedName>
</protein>
<sequence length="101" mass="10979">MSSFKVLAAAHIAQAIPGGKVVIDVSYFGVHVHQETHDLCQELSCPVAEGDFVLSHTQTLPGFTPPGSYKLKMTMEDKNNQKLSCFSFNFKIGFGSLISDS</sequence>
<keyword evidence="2" id="KW-1185">Reference proteome</keyword>
<dbReference type="Proteomes" id="UP001164250">
    <property type="component" value="Chromosome 11"/>
</dbReference>